<accession>A0ABN9X5S5</accession>
<protein>
    <submittedName>
        <fullName evidence="2">Uncharacterized protein</fullName>
    </submittedName>
</protein>
<sequence>PDQALPPSRRLCRRKRPRRISFQGRPSVRGPRRVDGRERGALPVDAVDGGVCGALVAEQGALYRRGPRL</sequence>
<evidence type="ECO:0000313" key="2">
    <source>
        <dbReference type="EMBL" id="CAK0893335.1"/>
    </source>
</evidence>
<comment type="caution">
    <text evidence="2">The sequence shown here is derived from an EMBL/GenBank/DDBJ whole genome shotgun (WGS) entry which is preliminary data.</text>
</comment>
<feature type="non-terminal residue" evidence="2">
    <location>
        <position position="1"/>
    </location>
</feature>
<organism evidence="2 3">
    <name type="scientific">Prorocentrum cordatum</name>
    <dbReference type="NCBI Taxonomy" id="2364126"/>
    <lineage>
        <taxon>Eukaryota</taxon>
        <taxon>Sar</taxon>
        <taxon>Alveolata</taxon>
        <taxon>Dinophyceae</taxon>
        <taxon>Prorocentrales</taxon>
        <taxon>Prorocentraceae</taxon>
        <taxon>Prorocentrum</taxon>
    </lineage>
</organism>
<evidence type="ECO:0000256" key="1">
    <source>
        <dbReference type="SAM" id="MobiDB-lite"/>
    </source>
</evidence>
<evidence type="ECO:0000313" key="3">
    <source>
        <dbReference type="Proteomes" id="UP001189429"/>
    </source>
</evidence>
<feature type="region of interest" description="Disordered" evidence="1">
    <location>
        <begin position="1"/>
        <end position="37"/>
    </location>
</feature>
<proteinExistence type="predicted"/>
<gene>
    <name evidence="2" type="ORF">PCOR1329_LOCUS72697</name>
</gene>
<feature type="compositionally biased region" description="Basic residues" evidence="1">
    <location>
        <begin position="10"/>
        <end position="19"/>
    </location>
</feature>
<dbReference type="EMBL" id="CAUYUJ010019736">
    <property type="protein sequence ID" value="CAK0893335.1"/>
    <property type="molecule type" value="Genomic_DNA"/>
</dbReference>
<name>A0ABN9X5S5_9DINO</name>
<feature type="non-terminal residue" evidence="2">
    <location>
        <position position="69"/>
    </location>
</feature>
<dbReference type="Proteomes" id="UP001189429">
    <property type="component" value="Unassembled WGS sequence"/>
</dbReference>
<keyword evidence="3" id="KW-1185">Reference proteome</keyword>
<reference evidence="2" key="1">
    <citation type="submission" date="2023-10" db="EMBL/GenBank/DDBJ databases">
        <authorList>
            <person name="Chen Y."/>
            <person name="Shah S."/>
            <person name="Dougan E. K."/>
            <person name="Thang M."/>
            <person name="Chan C."/>
        </authorList>
    </citation>
    <scope>NUCLEOTIDE SEQUENCE [LARGE SCALE GENOMIC DNA]</scope>
</reference>